<dbReference type="GO" id="GO:0044718">
    <property type="term" value="P:siderophore transmembrane transport"/>
    <property type="evidence" value="ECO:0007669"/>
    <property type="project" value="TreeGrafter"/>
</dbReference>
<dbReference type="PANTHER" id="PTHR30069:SF29">
    <property type="entry name" value="HEMOGLOBIN AND HEMOGLOBIN-HAPTOGLOBIN-BINDING PROTEIN 1-RELATED"/>
    <property type="match status" value="1"/>
</dbReference>
<dbReference type="Gene3D" id="2.170.130.10">
    <property type="entry name" value="TonB-dependent receptor, plug domain"/>
    <property type="match status" value="1"/>
</dbReference>
<dbReference type="InterPro" id="IPR000531">
    <property type="entry name" value="Beta-barrel_TonB"/>
</dbReference>
<evidence type="ECO:0000259" key="13">
    <source>
        <dbReference type="Pfam" id="PF07715"/>
    </source>
</evidence>
<dbReference type="InterPro" id="IPR013784">
    <property type="entry name" value="Carb-bd-like_fold"/>
</dbReference>
<feature type="chain" id="PRO_5039566749" evidence="11">
    <location>
        <begin position="21"/>
        <end position="940"/>
    </location>
</feature>
<dbReference type="InterPro" id="IPR039426">
    <property type="entry name" value="TonB-dep_rcpt-like"/>
</dbReference>
<protein>
    <submittedName>
        <fullName evidence="14">TonB-dependent receptor</fullName>
    </submittedName>
</protein>
<reference evidence="14" key="1">
    <citation type="journal article" date="2021" name="PeerJ">
        <title>Extensive microbial diversity within the chicken gut microbiome revealed by metagenomics and culture.</title>
        <authorList>
            <person name="Gilroy R."/>
            <person name="Ravi A."/>
            <person name="Getino M."/>
            <person name="Pursley I."/>
            <person name="Horton D.L."/>
            <person name="Alikhan N.F."/>
            <person name="Baker D."/>
            <person name="Gharbi K."/>
            <person name="Hall N."/>
            <person name="Watson M."/>
            <person name="Adriaenssens E.M."/>
            <person name="Foster-Nyarko E."/>
            <person name="Jarju S."/>
            <person name="Secka A."/>
            <person name="Antonio M."/>
            <person name="Oren A."/>
            <person name="Chaudhuri R.R."/>
            <person name="La Ragione R."/>
            <person name="Hildebrand F."/>
            <person name="Pallen M.J."/>
        </authorList>
    </citation>
    <scope>NUCLEOTIDE SEQUENCE</scope>
    <source>
        <strain evidence="14">Gambia16-554</strain>
    </source>
</reference>
<evidence type="ECO:0000256" key="11">
    <source>
        <dbReference type="SAM" id="SignalP"/>
    </source>
</evidence>
<dbReference type="InterPro" id="IPR037066">
    <property type="entry name" value="Plug_dom_sf"/>
</dbReference>
<dbReference type="Gene3D" id="2.40.170.20">
    <property type="entry name" value="TonB-dependent receptor, beta-barrel domain"/>
    <property type="match status" value="1"/>
</dbReference>
<keyword evidence="5 11" id="KW-0732">Signal</keyword>
<evidence type="ECO:0000256" key="10">
    <source>
        <dbReference type="RuleBase" id="RU003357"/>
    </source>
</evidence>
<dbReference type="EMBL" id="DXAW01000148">
    <property type="protein sequence ID" value="HIZ86527.1"/>
    <property type="molecule type" value="Genomic_DNA"/>
</dbReference>
<organism evidence="14 15">
    <name type="scientific">Candidatus Coprenecus stercoravium</name>
    <dbReference type="NCBI Taxonomy" id="2840735"/>
    <lineage>
        <taxon>Bacteria</taxon>
        <taxon>Pseudomonadati</taxon>
        <taxon>Bacteroidota</taxon>
        <taxon>Bacteroidia</taxon>
        <taxon>Bacteroidales</taxon>
        <taxon>Rikenellaceae</taxon>
        <taxon>Rikenellaceae incertae sedis</taxon>
        <taxon>Candidatus Coprenecus</taxon>
    </lineage>
</organism>
<evidence type="ECO:0000256" key="7">
    <source>
        <dbReference type="ARBA" id="ARBA00023136"/>
    </source>
</evidence>
<evidence type="ECO:0000256" key="9">
    <source>
        <dbReference type="ARBA" id="ARBA00023237"/>
    </source>
</evidence>
<dbReference type="InterPro" id="IPR036942">
    <property type="entry name" value="Beta-barrel_TonB_sf"/>
</dbReference>
<dbReference type="Pfam" id="PF13715">
    <property type="entry name" value="CarbopepD_reg_2"/>
    <property type="match status" value="1"/>
</dbReference>
<evidence type="ECO:0000256" key="1">
    <source>
        <dbReference type="ARBA" id="ARBA00004571"/>
    </source>
</evidence>
<keyword evidence="9" id="KW-0998">Cell outer membrane</keyword>
<evidence type="ECO:0000256" key="5">
    <source>
        <dbReference type="ARBA" id="ARBA00022729"/>
    </source>
</evidence>
<dbReference type="AlphaFoldDB" id="A0A9D2KBP9"/>
<dbReference type="GO" id="GO:0009279">
    <property type="term" value="C:cell outer membrane"/>
    <property type="evidence" value="ECO:0007669"/>
    <property type="project" value="UniProtKB-SubCell"/>
</dbReference>
<name>A0A9D2KBP9_9BACT</name>
<reference evidence="14" key="2">
    <citation type="submission" date="2021-04" db="EMBL/GenBank/DDBJ databases">
        <authorList>
            <person name="Gilroy R."/>
        </authorList>
    </citation>
    <scope>NUCLEOTIDE SEQUENCE</scope>
    <source>
        <strain evidence="14">Gambia16-554</strain>
    </source>
</reference>
<comment type="caution">
    <text evidence="14">The sequence shown here is derived from an EMBL/GenBank/DDBJ whole genome shotgun (WGS) entry which is preliminary data.</text>
</comment>
<keyword evidence="7 10" id="KW-0472">Membrane</keyword>
<evidence type="ECO:0000259" key="12">
    <source>
        <dbReference type="Pfam" id="PF00593"/>
    </source>
</evidence>
<comment type="subcellular location">
    <subcellularLocation>
        <location evidence="1">Cell outer membrane</location>
        <topology evidence="1">Multi-pass membrane protein</topology>
    </subcellularLocation>
</comment>
<keyword evidence="4" id="KW-0812">Transmembrane</keyword>
<dbReference type="GO" id="GO:0030246">
    <property type="term" value="F:carbohydrate binding"/>
    <property type="evidence" value="ECO:0007669"/>
    <property type="project" value="InterPro"/>
</dbReference>
<evidence type="ECO:0000256" key="6">
    <source>
        <dbReference type="ARBA" id="ARBA00023077"/>
    </source>
</evidence>
<evidence type="ECO:0000313" key="14">
    <source>
        <dbReference type="EMBL" id="HIZ86527.1"/>
    </source>
</evidence>
<dbReference type="GO" id="GO:0015344">
    <property type="term" value="F:siderophore uptake transmembrane transporter activity"/>
    <property type="evidence" value="ECO:0007669"/>
    <property type="project" value="TreeGrafter"/>
</dbReference>
<dbReference type="Gene3D" id="2.60.40.1120">
    <property type="entry name" value="Carboxypeptidase-like, regulatory domain"/>
    <property type="match status" value="1"/>
</dbReference>
<gene>
    <name evidence="14" type="ORF">IAC04_08555</name>
</gene>
<evidence type="ECO:0000256" key="4">
    <source>
        <dbReference type="ARBA" id="ARBA00022692"/>
    </source>
</evidence>
<dbReference type="Pfam" id="PF07715">
    <property type="entry name" value="Plug"/>
    <property type="match status" value="1"/>
</dbReference>
<dbReference type="InterPro" id="IPR012910">
    <property type="entry name" value="Plug_dom"/>
</dbReference>
<feature type="domain" description="TonB-dependent receptor-like beta-barrel" evidence="12">
    <location>
        <begin position="287"/>
        <end position="907"/>
    </location>
</feature>
<dbReference type="SUPFAM" id="SSF56935">
    <property type="entry name" value="Porins"/>
    <property type="match status" value="1"/>
</dbReference>
<dbReference type="PANTHER" id="PTHR30069">
    <property type="entry name" value="TONB-DEPENDENT OUTER MEMBRANE RECEPTOR"/>
    <property type="match status" value="1"/>
</dbReference>
<feature type="domain" description="TonB-dependent receptor plug" evidence="13">
    <location>
        <begin position="126"/>
        <end position="229"/>
    </location>
</feature>
<keyword evidence="8 14" id="KW-0675">Receptor</keyword>
<accession>A0A9D2KBP9</accession>
<dbReference type="Pfam" id="PF00593">
    <property type="entry name" value="TonB_dep_Rec_b-barrel"/>
    <property type="match status" value="1"/>
</dbReference>
<sequence>MKKIVPSILFIFLITATAWASPESFRIAGRVVGGDGAGVPWADVVLKGTGVWTTTGDDGSFGFGKVARGVYTLEISCLGYVTEMCTIDLDGDADSLRIVLRGNSLALDEVVVTARQDEERLNTSFVMGRDALNHLQVSNVADVSSLLPGGKTVNPDLTASSSFSLRDGGVSVGNAAFGTAVEVDGVRLGNNASFGAMGGIDTRNISVQNIESVEVLSGVLSAEYGDLNSGLVRIHTRKGRTPVNINLAVNPRTWSVSADKGIALPGDGGVLNVGAEWTRATQKLSSPYTSYTRRGLSFTYSNTFAKVLRFEAGVSGNLGGMNSEDDPDAYTGEYTKVRDNVLRANTSLVWLLDRKWVTNLKFEASVNFNDNLSHAHLFHSSASNQPSVHAEENGYFLAERLPLSYFSDQMTDSKELDFAASVKYEWSRRLGRVDNHLKAGVQWKANGNAGKGEYYLDPALADDGYRPRPYSEYPYMHNLAAYIEDMVEVPVGNTLLRLSAGLRLENVFVKGTEYRNVSSLSPRLNASWKFSDIVTVRGGWGIIEKLPSFYILYPEQQYRDIQTFGFSHGESSSYVYYTIPYTMLYNENLRWQRSHNAELGIDLTPVDGLNISLVGYYNRTASPYKYSNRYTPFSYSILQAPEGFTFSEDPDIRVDSQTGDVYVRNSGEDFWTQMEVKVRDKSFFNSRYADNGADIHRAGVEMVVDFPEIEPIRTRFRLDANYAYTRYVDNSLYWYYQNGWSHTSLPDRSYQYVGIYATGDGTSVYNGELTHSIDANLTSITHIPAARIVITCRLEASLLKRSRNLSEYNGEEYAYNVSQDSYQSTGGSIYDGDSYTAIRPVAYMDLDGNVHPFTDQQASDPEFSVLMMRSANAYTFALDGYGAYLSANLSVTKEIGEHVSLSFYANNFINSRMSVKSLATGVSAVFTPAFYYGLTCRVKF</sequence>
<dbReference type="Proteomes" id="UP000824115">
    <property type="component" value="Unassembled WGS sequence"/>
</dbReference>
<evidence type="ECO:0000256" key="3">
    <source>
        <dbReference type="ARBA" id="ARBA00022452"/>
    </source>
</evidence>
<evidence type="ECO:0000256" key="2">
    <source>
        <dbReference type="ARBA" id="ARBA00022448"/>
    </source>
</evidence>
<comment type="similarity">
    <text evidence="10">Belongs to the TonB-dependent receptor family.</text>
</comment>
<keyword evidence="3" id="KW-1134">Transmembrane beta strand</keyword>
<keyword evidence="2" id="KW-0813">Transport</keyword>
<evidence type="ECO:0000256" key="8">
    <source>
        <dbReference type="ARBA" id="ARBA00023170"/>
    </source>
</evidence>
<evidence type="ECO:0000313" key="15">
    <source>
        <dbReference type="Proteomes" id="UP000824115"/>
    </source>
</evidence>
<keyword evidence="6 10" id="KW-0798">TonB box</keyword>
<feature type="signal peptide" evidence="11">
    <location>
        <begin position="1"/>
        <end position="20"/>
    </location>
</feature>
<dbReference type="SUPFAM" id="SSF49452">
    <property type="entry name" value="Starch-binding domain-like"/>
    <property type="match status" value="1"/>
</dbReference>
<proteinExistence type="inferred from homology"/>